<name>A0ABP0BZ84_9PEZI</name>
<reference evidence="2 3" key="1">
    <citation type="submission" date="2024-01" db="EMBL/GenBank/DDBJ databases">
        <authorList>
            <person name="Allen C."/>
            <person name="Tagirdzhanova G."/>
        </authorList>
    </citation>
    <scope>NUCLEOTIDE SEQUENCE [LARGE SCALE GENOMIC DNA]</scope>
</reference>
<gene>
    <name evidence="2" type="ORF">SEUCBS140593_005774</name>
</gene>
<dbReference type="EMBL" id="CAWUHD010000058">
    <property type="protein sequence ID" value="CAK7225057.1"/>
    <property type="molecule type" value="Genomic_DNA"/>
</dbReference>
<evidence type="ECO:0000256" key="1">
    <source>
        <dbReference type="SAM" id="MobiDB-lite"/>
    </source>
</evidence>
<organism evidence="2 3">
    <name type="scientific">Sporothrix eucalyptigena</name>
    <dbReference type="NCBI Taxonomy" id="1812306"/>
    <lineage>
        <taxon>Eukaryota</taxon>
        <taxon>Fungi</taxon>
        <taxon>Dikarya</taxon>
        <taxon>Ascomycota</taxon>
        <taxon>Pezizomycotina</taxon>
        <taxon>Sordariomycetes</taxon>
        <taxon>Sordariomycetidae</taxon>
        <taxon>Ophiostomatales</taxon>
        <taxon>Ophiostomataceae</taxon>
        <taxon>Sporothrix</taxon>
    </lineage>
</organism>
<protein>
    <submittedName>
        <fullName evidence="2">Uncharacterized protein</fullName>
    </submittedName>
</protein>
<keyword evidence="3" id="KW-1185">Reference proteome</keyword>
<sequence>MAARTSNTPTPVGGPAFGLRHPRGSIASQASRPQTRPAARQVPDIDDLSCCYVCCEPCVSSIDGIVTREDAHAIICRFTVNGVRVPPGSPYTSVVRGTHYARPSAFECPECSSYVCCLCMYRCLLGGIKHVGNHAISCTCGKVPLINKQTVLFLTPEQFQEHQLYLRCDEWCCPDPLYCPIPTCSAYIPTLDCLRPGAYDNDASVRQGPQVNCVQCQMPICTQCKGRADDLAHSQPEIPCKRPNVHGTEELEQLMRKSGFRQCSNAQGTDDESMKVE</sequence>
<feature type="compositionally biased region" description="Polar residues" evidence="1">
    <location>
        <begin position="1"/>
        <end position="10"/>
    </location>
</feature>
<evidence type="ECO:0000313" key="3">
    <source>
        <dbReference type="Proteomes" id="UP001642482"/>
    </source>
</evidence>
<proteinExistence type="predicted"/>
<feature type="region of interest" description="Disordered" evidence="1">
    <location>
        <begin position="1"/>
        <end position="40"/>
    </location>
</feature>
<dbReference type="Proteomes" id="UP001642482">
    <property type="component" value="Unassembled WGS sequence"/>
</dbReference>
<comment type="caution">
    <text evidence="2">The sequence shown here is derived from an EMBL/GenBank/DDBJ whole genome shotgun (WGS) entry which is preliminary data.</text>
</comment>
<accession>A0ABP0BZ84</accession>
<evidence type="ECO:0000313" key="2">
    <source>
        <dbReference type="EMBL" id="CAK7225057.1"/>
    </source>
</evidence>